<keyword evidence="1" id="KW-0812">Transmembrane</keyword>
<evidence type="ECO:0000313" key="3">
    <source>
        <dbReference type="Proteomes" id="UP000236290"/>
    </source>
</evidence>
<accession>A0A2K0TX42</accession>
<feature type="transmembrane region" description="Helical" evidence="1">
    <location>
        <begin position="12"/>
        <end position="33"/>
    </location>
</feature>
<dbReference type="Proteomes" id="UP000236290">
    <property type="component" value="Unassembled WGS sequence"/>
</dbReference>
<comment type="caution">
    <text evidence="2">The sequence shown here is derived from an EMBL/GenBank/DDBJ whole genome shotgun (WGS) entry which is preliminary data.</text>
</comment>
<protein>
    <submittedName>
        <fullName evidence="2">Uncharacterized protein</fullName>
    </submittedName>
</protein>
<organism evidence="2 3">
    <name type="scientific">Trichoderma harzianum</name>
    <name type="common">Hypocrea lixii</name>
    <dbReference type="NCBI Taxonomy" id="5544"/>
    <lineage>
        <taxon>Eukaryota</taxon>
        <taxon>Fungi</taxon>
        <taxon>Dikarya</taxon>
        <taxon>Ascomycota</taxon>
        <taxon>Pezizomycotina</taxon>
        <taxon>Sordariomycetes</taxon>
        <taxon>Hypocreomycetidae</taxon>
        <taxon>Hypocreales</taxon>
        <taxon>Hypocreaceae</taxon>
        <taxon>Trichoderma</taxon>
    </lineage>
</organism>
<evidence type="ECO:0000256" key="1">
    <source>
        <dbReference type="SAM" id="Phobius"/>
    </source>
</evidence>
<evidence type="ECO:0000313" key="2">
    <source>
        <dbReference type="EMBL" id="PNP50071.1"/>
    </source>
</evidence>
<sequence>MFLVVKQVTEAIRYSFYCLVGITFIGLIAFLFLDIPPLKV</sequence>
<gene>
    <name evidence="2" type="ORF">THARTR1_09203</name>
</gene>
<name>A0A2K0TX42_TRIHA</name>
<reference evidence="2 3" key="1">
    <citation type="submission" date="2017-02" db="EMBL/GenBank/DDBJ databases">
        <title>Genomes of Trichoderma spp. with biocontrol activity.</title>
        <authorList>
            <person name="Gardiner D."/>
            <person name="Kazan K."/>
            <person name="Vos C."/>
            <person name="Harvey P."/>
        </authorList>
    </citation>
    <scope>NUCLEOTIDE SEQUENCE [LARGE SCALE GENOMIC DNA]</scope>
    <source>
        <strain evidence="2 3">Tr1</strain>
    </source>
</reference>
<dbReference type="AlphaFoldDB" id="A0A2K0TX42"/>
<dbReference type="EMBL" id="MTYI01000166">
    <property type="protein sequence ID" value="PNP50071.1"/>
    <property type="molecule type" value="Genomic_DNA"/>
</dbReference>
<keyword evidence="1" id="KW-0472">Membrane</keyword>
<proteinExistence type="predicted"/>
<keyword evidence="1" id="KW-1133">Transmembrane helix</keyword>